<protein>
    <submittedName>
        <fullName evidence="1">Uncharacterized protein</fullName>
    </submittedName>
</protein>
<keyword evidence="2" id="KW-1185">Reference proteome</keyword>
<evidence type="ECO:0000313" key="2">
    <source>
        <dbReference type="Proteomes" id="UP000244892"/>
    </source>
</evidence>
<dbReference type="Gene3D" id="1.10.540.10">
    <property type="entry name" value="Acyl-CoA dehydrogenase/oxidase, N-terminal domain"/>
    <property type="match status" value="1"/>
</dbReference>
<sequence>MTSDLTSTGAEQAAPSRLTSVARRGLLRCAVPLAQGGDGAPVDELVSRIRELAGQDMASARIAWAQRLAIEALVHSPNIALREHLLPDLLTGALAGTLSWRQDLTLASARSLVQAQPLERGWHLNGLLDDVPNLQWEGYVVVCPVRFDAQVGQPQRWAWVVLRSEEDGLRHLIDVARPQDVATASGTVRLNNVYFREDELLADDPHRLALHLQLLDQALRPAMLAAALSRPAPVHKKYEV</sequence>
<dbReference type="GO" id="GO:0050660">
    <property type="term" value="F:flavin adenine dinucleotide binding"/>
    <property type="evidence" value="ECO:0007669"/>
    <property type="project" value="InterPro"/>
</dbReference>
<proteinExistence type="predicted"/>
<dbReference type="GO" id="GO:0016627">
    <property type="term" value="F:oxidoreductase activity, acting on the CH-CH group of donors"/>
    <property type="evidence" value="ECO:0007669"/>
    <property type="project" value="InterPro"/>
</dbReference>
<dbReference type="SUPFAM" id="SSF56645">
    <property type="entry name" value="Acyl-CoA dehydrogenase NM domain-like"/>
    <property type="match status" value="1"/>
</dbReference>
<reference evidence="1 2" key="1">
    <citation type="submission" date="2018-05" db="EMBL/GenBank/DDBJ databases">
        <title>complete genome sequence of Aquabacterium olei NBRC 110486.</title>
        <authorList>
            <person name="Tang B."/>
            <person name="Chang J."/>
            <person name="Zhang L."/>
            <person name="Yang H."/>
        </authorList>
    </citation>
    <scope>NUCLEOTIDE SEQUENCE [LARGE SCALE GENOMIC DNA]</scope>
    <source>
        <strain evidence="1 2">NBRC 110486</strain>
        <plasmid evidence="2">Plasmid ptb101</plasmid>
    </source>
</reference>
<dbReference type="EMBL" id="CP029211">
    <property type="protein sequence ID" value="AWI55582.1"/>
    <property type="molecule type" value="Genomic_DNA"/>
</dbReference>
<accession>A0A2U8FWZ8</accession>
<name>A0A2U8FWZ8_9BURK</name>
<dbReference type="InterPro" id="IPR009100">
    <property type="entry name" value="AcylCoA_DH/oxidase_NM_dom_sf"/>
</dbReference>
<dbReference type="InterPro" id="IPR037069">
    <property type="entry name" value="AcylCoA_DH/ox_N_sf"/>
</dbReference>
<evidence type="ECO:0000313" key="1">
    <source>
        <dbReference type="EMBL" id="AWI55582.1"/>
    </source>
</evidence>
<dbReference type="OrthoDB" id="2564795at2"/>
<keyword evidence="1" id="KW-0614">Plasmid</keyword>
<geneLocation type="plasmid" evidence="2">
    <name>ptb101</name>
</geneLocation>
<organism evidence="1 2">
    <name type="scientific">Aquabacterium olei</name>
    <dbReference type="NCBI Taxonomy" id="1296669"/>
    <lineage>
        <taxon>Bacteria</taxon>
        <taxon>Pseudomonadati</taxon>
        <taxon>Pseudomonadota</taxon>
        <taxon>Betaproteobacteria</taxon>
        <taxon>Burkholderiales</taxon>
        <taxon>Aquabacterium</taxon>
    </lineage>
</organism>
<dbReference type="RefSeq" id="WP_109038692.1">
    <property type="nucleotide sequence ID" value="NZ_CP029211.1"/>
</dbReference>
<dbReference type="Proteomes" id="UP000244892">
    <property type="component" value="Plasmid pTB101"/>
</dbReference>
<gene>
    <name evidence="1" type="ORF">DEH84_18550</name>
</gene>
<dbReference type="KEGG" id="aon:DEH84_18550"/>
<dbReference type="AlphaFoldDB" id="A0A2U8FWZ8"/>